<dbReference type="RefSeq" id="WP_281809031.1">
    <property type="nucleotide sequence ID" value="NZ_BSDO01000006.1"/>
</dbReference>
<comment type="caution">
    <text evidence="4">The sequence shown here is derived from an EMBL/GenBank/DDBJ whole genome shotgun (WGS) entry which is preliminary data.</text>
</comment>
<feature type="domain" description="TPM" evidence="3">
    <location>
        <begin position="55"/>
        <end position="177"/>
    </location>
</feature>
<evidence type="ECO:0000256" key="2">
    <source>
        <dbReference type="SAM" id="Phobius"/>
    </source>
</evidence>
<dbReference type="InterPro" id="IPR007621">
    <property type="entry name" value="TPM_dom"/>
</dbReference>
<organism evidence="4 6">
    <name type="scientific">Xanthobacter flavus</name>
    <dbReference type="NCBI Taxonomy" id="281"/>
    <lineage>
        <taxon>Bacteria</taxon>
        <taxon>Pseudomonadati</taxon>
        <taxon>Pseudomonadota</taxon>
        <taxon>Alphaproteobacteria</taxon>
        <taxon>Hyphomicrobiales</taxon>
        <taxon>Xanthobacteraceae</taxon>
        <taxon>Xanthobacter</taxon>
    </lineage>
</organism>
<evidence type="ECO:0000313" key="5">
    <source>
        <dbReference type="EMBL" id="MDR6335201.1"/>
    </source>
</evidence>
<dbReference type="EMBL" id="BSDO01000006">
    <property type="protein sequence ID" value="GLI24251.1"/>
    <property type="molecule type" value="Genomic_DNA"/>
</dbReference>
<dbReference type="PANTHER" id="PTHR30373">
    <property type="entry name" value="UPF0603 PROTEIN YGCG"/>
    <property type="match status" value="1"/>
</dbReference>
<evidence type="ECO:0000313" key="7">
    <source>
        <dbReference type="Proteomes" id="UP001245370"/>
    </source>
</evidence>
<keyword evidence="2" id="KW-0812">Transmembrane</keyword>
<dbReference type="AlphaFoldDB" id="A0A9W6CKN4"/>
<evidence type="ECO:0000259" key="3">
    <source>
        <dbReference type="Pfam" id="PF04536"/>
    </source>
</evidence>
<feature type="region of interest" description="Disordered" evidence="1">
    <location>
        <begin position="233"/>
        <end position="285"/>
    </location>
</feature>
<protein>
    <recommendedName>
        <fullName evidence="3">TPM domain-containing protein</fullName>
    </recommendedName>
</protein>
<evidence type="ECO:0000313" key="6">
    <source>
        <dbReference type="Proteomes" id="UP001144397"/>
    </source>
</evidence>
<reference evidence="4" key="1">
    <citation type="submission" date="2022-12" db="EMBL/GenBank/DDBJ databases">
        <title>Reference genome sequencing for broad-spectrum identification of bacterial and archaeal isolates by mass spectrometry.</title>
        <authorList>
            <person name="Sekiguchi Y."/>
            <person name="Tourlousse D.M."/>
        </authorList>
    </citation>
    <scope>NUCLEOTIDE SEQUENCE</scope>
    <source>
        <strain evidence="4">301</strain>
    </source>
</reference>
<gene>
    <name evidence="5" type="ORF">GGQ86_003696</name>
    <name evidence="4" type="ORF">XFLAVUS301_39250</name>
</gene>
<dbReference type="GeneID" id="95764698"/>
<feature type="compositionally biased region" description="Gly residues" evidence="1">
    <location>
        <begin position="260"/>
        <end position="285"/>
    </location>
</feature>
<evidence type="ECO:0000313" key="4">
    <source>
        <dbReference type="EMBL" id="GLI24251.1"/>
    </source>
</evidence>
<keyword evidence="7" id="KW-1185">Reference proteome</keyword>
<name>A0A9W6CKN4_XANFL</name>
<sequence>MGHQMGRPRALAVPRPATRFALVLAGLLALCLAVASVAVAPAWAELTFPPLTGRVVDAAHVLDAGSLAALDAKLAAQEAKATDQLVVATVPSLQGTSIEDYANRLFRTWQIGQAKKNNGVLLLVAPSERKVRIEVGYGLEGILTDAVSATIIRNAIVPAFKSGDMAAGIVKGTDAILEILNLDPDEAKARAKTLESSDWTEEEVDNLIFLAVMVIFMGFIIWRVVRGGGPGGPAARRKRGGAVAGGPISWEWGTGSSSGWSGGSSGGGWSGGGGSSGGGGASGDW</sequence>
<feature type="transmembrane region" description="Helical" evidence="2">
    <location>
        <begin position="207"/>
        <end position="225"/>
    </location>
</feature>
<evidence type="ECO:0000256" key="1">
    <source>
        <dbReference type="SAM" id="MobiDB-lite"/>
    </source>
</evidence>
<keyword evidence="2" id="KW-1133">Transmembrane helix</keyword>
<keyword evidence="2" id="KW-0472">Membrane</keyword>
<feature type="compositionally biased region" description="Low complexity" evidence="1">
    <location>
        <begin position="245"/>
        <end position="259"/>
    </location>
</feature>
<dbReference type="Proteomes" id="UP001144397">
    <property type="component" value="Unassembled WGS sequence"/>
</dbReference>
<dbReference type="Proteomes" id="UP001245370">
    <property type="component" value="Unassembled WGS sequence"/>
</dbReference>
<proteinExistence type="predicted"/>
<dbReference type="Pfam" id="PF04536">
    <property type="entry name" value="TPM_phosphatase"/>
    <property type="match status" value="1"/>
</dbReference>
<accession>A0A9W6CKN4</accession>
<dbReference type="PANTHER" id="PTHR30373:SF2">
    <property type="entry name" value="UPF0603 PROTEIN YGCG"/>
    <property type="match status" value="1"/>
</dbReference>
<dbReference type="Gene3D" id="3.10.310.50">
    <property type="match status" value="1"/>
</dbReference>
<reference evidence="5 7" key="2">
    <citation type="submission" date="2023-07" db="EMBL/GenBank/DDBJ databases">
        <title>Genomic Encyclopedia of Type Strains, Phase IV (KMG-IV): sequencing the most valuable type-strain genomes for metagenomic binning, comparative biology and taxonomic classification.</title>
        <authorList>
            <person name="Goeker M."/>
        </authorList>
    </citation>
    <scope>NUCLEOTIDE SEQUENCE [LARGE SCALE GENOMIC DNA]</scope>
    <source>
        <strain evidence="5 7">DSM 338</strain>
    </source>
</reference>
<dbReference type="EMBL" id="JAVDPY010000007">
    <property type="protein sequence ID" value="MDR6335201.1"/>
    <property type="molecule type" value="Genomic_DNA"/>
</dbReference>